<comment type="caution">
    <text evidence="2">The sequence shown here is derived from an EMBL/GenBank/DDBJ whole genome shotgun (WGS) entry which is preliminary data.</text>
</comment>
<organism evidence="2 3">
    <name type="scientific">Cirrhinus mrigala</name>
    <name type="common">Mrigala</name>
    <dbReference type="NCBI Taxonomy" id="683832"/>
    <lineage>
        <taxon>Eukaryota</taxon>
        <taxon>Metazoa</taxon>
        <taxon>Chordata</taxon>
        <taxon>Craniata</taxon>
        <taxon>Vertebrata</taxon>
        <taxon>Euteleostomi</taxon>
        <taxon>Actinopterygii</taxon>
        <taxon>Neopterygii</taxon>
        <taxon>Teleostei</taxon>
        <taxon>Ostariophysi</taxon>
        <taxon>Cypriniformes</taxon>
        <taxon>Cyprinidae</taxon>
        <taxon>Labeoninae</taxon>
        <taxon>Labeonini</taxon>
        <taxon>Cirrhinus</taxon>
    </lineage>
</organism>
<dbReference type="Proteomes" id="UP001529510">
    <property type="component" value="Unassembled WGS sequence"/>
</dbReference>
<proteinExistence type="predicted"/>
<evidence type="ECO:0000256" key="1">
    <source>
        <dbReference type="SAM" id="MobiDB-lite"/>
    </source>
</evidence>
<feature type="non-terminal residue" evidence="2">
    <location>
        <position position="141"/>
    </location>
</feature>
<sequence length="141" mass="15252">TELEGSSGVWRVPPAHPEPSQPTPQLTEPEPKPKPTADREPELRTTEPSPMGVQEPATMPATVDVPVGTAHFTAEGERRLDLGHFNVEQDLIDFSEDIYVELPAYPSPSRAPPPPAPPSPSSTVGYYHGCGLGLAWLLLLR</sequence>
<dbReference type="EMBL" id="JAMKFB020000018">
    <property type="protein sequence ID" value="KAL0168864.1"/>
    <property type="molecule type" value="Genomic_DNA"/>
</dbReference>
<accession>A0ABD0P4B5</accession>
<keyword evidence="3" id="KW-1185">Reference proteome</keyword>
<feature type="region of interest" description="Disordered" evidence="1">
    <location>
        <begin position="1"/>
        <end position="57"/>
    </location>
</feature>
<gene>
    <name evidence="2" type="ORF">M9458_037086</name>
</gene>
<evidence type="ECO:0000313" key="2">
    <source>
        <dbReference type="EMBL" id="KAL0168864.1"/>
    </source>
</evidence>
<reference evidence="2 3" key="1">
    <citation type="submission" date="2024-05" db="EMBL/GenBank/DDBJ databases">
        <title>Genome sequencing and assembly of Indian major carp, Cirrhinus mrigala (Hamilton, 1822).</title>
        <authorList>
            <person name="Mohindra V."/>
            <person name="Chowdhury L.M."/>
            <person name="Lal K."/>
            <person name="Jena J.K."/>
        </authorList>
    </citation>
    <scope>NUCLEOTIDE SEQUENCE [LARGE SCALE GENOMIC DNA]</scope>
    <source>
        <strain evidence="2">CM1030</strain>
        <tissue evidence="2">Blood</tissue>
    </source>
</reference>
<name>A0ABD0P4B5_CIRMR</name>
<evidence type="ECO:0000313" key="3">
    <source>
        <dbReference type="Proteomes" id="UP001529510"/>
    </source>
</evidence>
<protein>
    <submittedName>
        <fullName evidence="2">Uncharacterized protein</fullName>
    </submittedName>
</protein>
<feature type="compositionally biased region" description="Basic and acidic residues" evidence="1">
    <location>
        <begin position="29"/>
        <end position="45"/>
    </location>
</feature>
<dbReference type="AlphaFoldDB" id="A0ABD0P4B5"/>
<feature type="non-terminal residue" evidence="2">
    <location>
        <position position="1"/>
    </location>
</feature>